<proteinExistence type="predicted"/>
<evidence type="ECO:0000313" key="1">
    <source>
        <dbReference type="EMBL" id="OQQ89042.1"/>
    </source>
</evidence>
<dbReference type="EMBL" id="NBEF01000034">
    <property type="protein sequence ID" value="OQQ89042.1"/>
    <property type="molecule type" value="Genomic_DNA"/>
</dbReference>
<protein>
    <submittedName>
        <fullName evidence="1">Uncharacterized protein</fullName>
    </submittedName>
</protein>
<name>A0A1V9R7B5_9LACO</name>
<gene>
    <name evidence="1" type="ORF">B6U56_09495</name>
</gene>
<dbReference type="AlphaFoldDB" id="A0A1V9R7B5"/>
<comment type="caution">
    <text evidence="1">The sequence shown here is derived from an EMBL/GenBank/DDBJ whole genome shotgun (WGS) entry which is preliminary data.</text>
</comment>
<accession>A0A1V9R7B5</accession>
<dbReference type="Proteomes" id="UP000192575">
    <property type="component" value="Unassembled WGS sequence"/>
</dbReference>
<organism evidence="1 2">
    <name type="scientific">Ligilactobacillus salivarius</name>
    <dbReference type="NCBI Taxonomy" id="1624"/>
    <lineage>
        <taxon>Bacteria</taxon>
        <taxon>Bacillati</taxon>
        <taxon>Bacillota</taxon>
        <taxon>Bacilli</taxon>
        <taxon>Lactobacillales</taxon>
        <taxon>Lactobacillaceae</taxon>
        <taxon>Ligilactobacillus</taxon>
    </lineage>
</organism>
<reference evidence="1 2" key="1">
    <citation type="submission" date="2017-03" db="EMBL/GenBank/DDBJ databases">
        <title>Phylogenomics and comparative genomics of Lactobacillus salivarius, a mammalian gut commensal.</title>
        <authorList>
            <person name="Harris H.M."/>
        </authorList>
    </citation>
    <scope>NUCLEOTIDE SEQUENCE [LARGE SCALE GENOMIC DNA]</scope>
    <source>
        <strain evidence="1 2">JCM 1047</strain>
    </source>
</reference>
<evidence type="ECO:0000313" key="2">
    <source>
        <dbReference type="Proteomes" id="UP000192575"/>
    </source>
</evidence>
<dbReference type="RefSeq" id="WP_003706764.1">
    <property type="nucleotide sequence ID" value="NZ_CAKMBQ010000003.1"/>
</dbReference>
<sequence>MKITTQISLDDVLDNFERSWTIVRMKDGRVLNLYIVDVDDEFQRNDEEDEPELKAIVYNTTGSNSYGNGIAFDDIDSIELDPDKN</sequence>